<feature type="compositionally biased region" description="Polar residues" evidence="1">
    <location>
        <begin position="37"/>
        <end position="56"/>
    </location>
</feature>
<dbReference type="Proteomes" id="UP000187429">
    <property type="component" value="Unassembled WGS sequence"/>
</dbReference>
<evidence type="ECO:0000256" key="1">
    <source>
        <dbReference type="SAM" id="MobiDB-lite"/>
    </source>
</evidence>
<proteinExistence type="predicted"/>
<gene>
    <name evidence="2" type="ORF">AYI69_g4525</name>
</gene>
<dbReference type="EMBL" id="LSSM01001763">
    <property type="protein sequence ID" value="OMJ24770.1"/>
    <property type="molecule type" value="Genomic_DNA"/>
</dbReference>
<accession>A0A1R1YD17</accession>
<evidence type="ECO:0000313" key="2">
    <source>
        <dbReference type="EMBL" id="OMJ24770.1"/>
    </source>
</evidence>
<sequence length="66" mass="7380">MEDSKGIQGQLKEVVDHAVSGNFTPWNGYVKNYGNEPYSSVHQDPGSPSLNQQISLRWTDDVEISE</sequence>
<reference evidence="3" key="1">
    <citation type="submission" date="2017-01" db="EMBL/GenBank/DDBJ databases">
        <authorList>
            <person name="Wang Y."/>
            <person name="White M."/>
            <person name="Kvist S."/>
            <person name="Moncalvo J.-M."/>
        </authorList>
    </citation>
    <scope>NUCLEOTIDE SEQUENCE [LARGE SCALE GENOMIC DNA]</scope>
    <source>
        <strain evidence="3">ID-206-W2</strain>
    </source>
</reference>
<evidence type="ECO:0000313" key="3">
    <source>
        <dbReference type="Proteomes" id="UP000187429"/>
    </source>
</evidence>
<feature type="region of interest" description="Disordered" evidence="1">
    <location>
        <begin position="35"/>
        <end position="66"/>
    </location>
</feature>
<name>A0A1R1YD17_9FUNG</name>
<dbReference type="AlphaFoldDB" id="A0A1R1YD17"/>
<comment type="caution">
    <text evidence="2">The sequence shown here is derived from an EMBL/GenBank/DDBJ whole genome shotgun (WGS) entry which is preliminary data.</text>
</comment>
<keyword evidence="3" id="KW-1185">Reference proteome</keyword>
<protein>
    <submittedName>
        <fullName evidence="2">Uncharacterized protein</fullName>
    </submittedName>
</protein>
<organism evidence="2 3">
    <name type="scientific">Smittium culicis</name>
    <dbReference type="NCBI Taxonomy" id="133412"/>
    <lineage>
        <taxon>Eukaryota</taxon>
        <taxon>Fungi</taxon>
        <taxon>Fungi incertae sedis</taxon>
        <taxon>Zoopagomycota</taxon>
        <taxon>Kickxellomycotina</taxon>
        <taxon>Harpellomycetes</taxon>
        <taxon>Harpellales</taxon>
        <taxon>Legeriomycetaceae</taxon>
        <taxon>Smittium</taxon>
    </lineage>
</organism>